<evidence type="ECO:0000313" key="3">
    <source>
        <dbReference type="Proteomes" id="UP001206483"/>
    </source>
</evidence>
<reference evidence="2 3" key="1">
    <citation type="submission" date="2022-06" db="EMBL/GenBank/DDBJ databases">
        <title>Sequencing the genomes of 1000 actinobacteria strains.</title>
        <authorList>
            <person name="Klenk H.-P."/>
        </authorList>
    </citation>
    <scope>NUCLEOTIDE SEQUENCE [LARGE SCALE GENOMIC DNA]</scope>
    <source>
        <strain evidence="2 3">DSM 41656</strain>
    </source>
</reference>
<dbReference type="InterPro" id="IPR041657">
    <property type="entry name" value="HTH_17"/>
</dbReference>
<dbReference type="Pfam" id="PF12728">
    <property type="entry name" value="HTH_17"/>
    <property type="match status" value="1"/>
</dbReference>
<dbReference type="InterPro" id="IPR009061">
    <property type="entry name" value="DNA-bd_dom_put_sf"/>
</dbReference>
<dbReference type="Proteomes" id="UP001206483">
    <property type="component" value="Unassembled WGS sequence"/>
</dbReference>
<evidence type="ECO:0000313" key="2">
    <source>
        <dbReference type="EMBL" id="MCP2313344.1"/>
    </source>
</evidence>
<proteinExistence type="predicted"/>
<accession>A0ABT1J7C5</accession>
<dbReference type="InterPro" id="IPR048048">
    <property type="entry name" value="BldC-like"/>
</dbReference>
<dbReference type="Gene3D" id="1.10.1660.10">
    <property type="match status" value="1"/>
</dbReference>
<sequence length="46" mass="5134">MDPKTVTRWAKAGKLTSIRTLGGHRRYREAEVRALLAGIPAQRTEA</sequence>
<name>A0ABT1J7C5_9ACTN</name>
<evidence type="ECO:0000259" key="1">
    <source>
        <dbReference type="Pfam" id="PF12728"/>
    </source>
</evidence>
<keyword evidence="3" id="KW-1185">Reference proteome</keyword>
<dbReference type="SUPFAM" id="SSF46955">
    <property type="entry name" value="Putative DNA-binding domain"/>
    <property type="match status" value="1"/>
</dbReference>
<dbReference type="EMBL" id="JAMZDX010000006">
    <property type="protein sequence ID" value="MCP2313344.1"/>
    <property type="molecule type" value="Genomic_DNA"/>
</dbReference>
<gene>
    <name evidence="2" type="ORF">FHR36_006525</name>
</gene>
<comment type="caution">
    <text evidence="2">The sequence shown here is derived from an EMBL/GenBank/DDBJ whole genome shotgun (WGS) entry which is preliminary data.</text>
</comment>
<protein>
    <submittedName>
        <fullName evidence="2">Excisionase family DNA binding protein</fullName>
    </submittedName>
</protein>
<organism evidence="2 3">
    <name type="scientific">Kitasatospora paracochleata</name>
    <dbReference type="NCBI Taxonomy" id="58354"/>
    <lineage>
        <taxon>Bacteria</taxon>
        <taxon>Bacillati</taxon>
        <taxon>Actinomycetota</taxon>
        <taxon>Actinomycetes</taxon>
        <taxon>Kitasatosporales</taxon>
        <taxon>Streptomycetaceae</taxon>
        <taxon>Kitasatospora</taxon>
    </lineage>
</organism>
<feature type="domain" description="Helix-turn-helix" evidence="1">
    <location>
        <begin position="3"/>
        <end position="37"/>
    </location>
</feature>
<dbReference type="NCBIfam" id="NF033787">
    <property type="entry name" value="HTH_BldC"/>
    <property type="match status" value="1"/>
</dbReference>